<proteinExistence type="predicted"/>
<name>A0A1S0TJJ1_LOALO</name>
<dbReference type="CTD" id="9950867"/>
<gene>
    <name evidence="1" type="ORF">LOAG_13394</name>
</gene>
<protein>
    <submittedName>
        <fullName evidence="1">Uncharacterized protein</fullName>
    </submittedName>
</protein>
<dbReference type="EMBL" id="JH712937">
    <property type="protein sequence ID" value="EFO15117.2"/>
    <property type="molecule type" value="Genomic_DNA"/>
</dbReference>
<accession>A0A1S0TJJ1</accession>
<dbReference type="KEGG" id="loa:LOAG_13394"/>
<dbReference type="InParanoid" id="A0A1S0TJJ1"/>
<organism evidence="1">
    <name type="scientific">Loa loa</name>
    <name type="common">Eye worm</name>
    <name type="synonym">Filaria loa</name>
    <dbReference type="NCBI Taxonomy" id="7209"/>
    <lineage>
        <taxon>Eukaryota</taxon>
        <taxon>Metazoa</taxon>
        <taxon>Ecdysozoa</taxon>
        <taxon>Nematoda</taxon>
        <taxon>Chromadorea</taxon>
        <taxon>Rhabditida</taxon>
        <taxon>Spirurina</taxon>
        <taxon>Spiruromorpha</taxon>
        <taxon>Filarioidea</taxon>
        <taxon>Onchocercidae</taxon>
        <taxon>Loa</taxon>
    </lineage>
</organism>
<dbReference type="RefSeq" id="XP_003148951.2">
    <property type="nucleotide sequence ID" value="XM_003148903.2"/>
</dbReference>
<evidence type="ECO:0000313" key="1">
    <source>
        <dbReference type="EMBL" id="EFO15117.2"/>
    </source>
</evidence>
<dbReference type="GeneID" id="9950867"/>
<dbReference type="AlphaFoldDB" id="A0A1S0TJJ1"/>
<reference evidence="1" key="1">
    <citation type="submission" date="2012-04" db="EMBL/GenBank/DDBJ databases">
        <title>The Genome Sequence of Loa loa.</title>
        <authorList>
            <consortium name="The Broad Institute Genome Sequencing Platform"/>
            <consortium name="Broad Institute Genome Sequencing Center for Infectious Disease"/>
            <person name="Nutman T.B."/>
            <person name="Fink D.L."/>
            <person name="Russ C."/>
            <person name="Young S."/>
            <person name="Zeng Q."/>
            <person name="Gargeya S."/>
            <person name="Alvarado L."/>
            <person name="Berlin A."/>
            <person name="Chapman S.B."/>
            <person name="Chen Z."/>
            <person name="Freedman E."/>
            <person name="Gellesch M."/>
            <person name="Goldberg J."/>
            <person name="Griggs A."/>
            <person name="Gujja S."/>
            <person name="Heilman E.R."/>
            <person name="Heiman D."/>
            <person name="Howarth C."/>
            <person name="Mehta T."/>
            <person name="Neiman D."/>
            <person name="Pearson M."/>
            <person name="Roberts A."/>
            <person name="Saif S."/>
            <person name="Shea T."/>
            <person name="Shenoy N."/>
            <person name="Sisk P."/>
            <person name="Stolte C."/>
            <person name="Sykes S."/>
            <person name="White J."/>
            <person name="Yandava C."/>
            <person name="Haas B."/>
            <person name="Henn M.R."/>
            <person name="Nusbaum C."/>
            <person name="Birren B."/>
        </authorList>
    </citation>
    <scope>NUCLEOTIDE SEQUENCE [LARGE SCALE GENOMIC DNA]</scope>
</reference>
<sequence>MKTCLAAHLLRGYNSNYDNNNNNNNNNNNTDKSDKRIGSLLSLSSSSSSASSLLSHKCITLLLSVMRCLQLHLH</sequence>